<keyword evidence="2" id="KW-1185">Reference proteome</keyword>
<sequence>MASLHLESATGSEQWEKSWQGICSPVRLGYPGGTKCWTLAPEYMFGQGLYLGRLVAAVMLDSGTKGAMLCWLTFRGDVAAHRFT</sequence>
<dbReference type="Proteomes" id="UP001605036">
    <property type="component" value="Unassembled WGS sequence"/>
</dbReference>
<name>A0ABD1Z4S1_9MARC</name>
<comment type="caution">
    <text evidence="1">The sequence shown here is derived from an EMBL/GenBank/DDBJ whole genome shotgun (WGS) entry which is preliminary data.</text>
</comment>
<protein>
    <submittedName>
        <fullName evidence="1">Uncharacterized protein</fullName>
    </submittedName>
</protein>
<evidence type="ECO:0000313" key="1">
    <source>
        <dbReference type="EMBL" id="KAL2642468.1"/>
    </source>
</evidence>
<proteinExistence type="predicted"/>
<accession>A0ABD1Z4S1</accession>
<organism evidence="1 2">
    <name type="scientific">Riccia fluitans</name>
    <dbReference type="NCBI Taxonomy" id="41844"/>
    <lineage>
        <taxon>Eukaryota</taxon>
        <taxon>Viridiplantae</taxon>
        <taxon>Streptophyta</taxon>
        <taxon>Embryophyta</taxon>
        <taxon>Marchantiophyta</taxon>
        <taxon>Marchantiopsida</taxon>
        <taxon>Marchantiidae</taxon>
        <taxon>Marchantiales</taxon>
        <taxon>Ricciaceae</taxon>
        <taxon>Riccia</taxon>
    </lineage>
</organism>
<reference evidence="1 2" key="1">
    <citation type="submission" date="2024-09" db="EMBL/GenBank/DDBJ databases">
        <title>Chromosome-scale assembly of Riccia fluitans.</title>
        <authorList>
            <person name="Paukszto L."/>
            <person name="Sawicki J."/>
            <person name="Karawczyk K."/>
            <person name="Piernik-Szablinska J."/>
            <person name="Szczecinska M."/>
            <person name="Mazdziarz M."/>
        </authorList>
    </citation>
    <scope>NUCLEOTIDE SEQUENCE [LARGE SCALE GENOMIC DNA]</scope>
    <source>
        <strain evidence="1">Rf_01</strain>
        <tissue evidence="1">Aerial parts of the thallus</tissue>
    </source>
</reference>
<gene>
    <name evidence="1" type="ORF">R1flu_010055</name>
</gene>
<dbReference type="AlphaFoldDB" id="A0ABD1Z4S1"/>
<evidence type="ECO:0000313" key="2">
    <source>
        <dbReference type="Proteomes" id="UP001605036"/>
    </source>
</evidence>
<dbReference type="EMBL" id="JBHFFA010000002">
    <property type="protein sequence ID" value="KAL2642468.1"/>
    <property type="molecule type" value="Genomic_DNA"/>
</dbReference>